<dbReference type="EMBL" id="BMGH01000001">
    <property type="protein sequence ID" value="GGC98047.1"/>
    <property type="molecule type" value="Genomic_DNA"/>
</dbReference>
<evidence type="ECO:0000259" key="7">
    <source>
        <dbReference type="Pfam" id="PF12698"/>
    </source>
</evidence>
<feature type="transmembrane region" description="Helical" evidence="6">
    <location>
        <begin position="314"/>
        <end position="332"/>
    </location>
</feature>
<evidence type="ECO:0000256" key="3">
    <source>
        <dbReference type="ARBA" id="ARBA00022692"/>
    </source>
</evidence>
<accession>A0A8J2Y323</accession>
<keyword evidence="9" id="KW-1185">Reference proteome</keyword>
<keyword evidence="2" id="KW-1003">Cell membrane</keyword>
<dbReference type="Proteomes" id="UP000613582">
    <property type="component" value="Unassembled WGS sequence"/>
</dbReference>
<dbReference type="InterPro" id="IPR051449">
    <property type="entry name" value="ABC-2_transporter_component"/>
</dbReference>
<dbReference type="GO" id="GO:0140359">
    <property type="term" value="F:ABC-type transporter activity"/>
    <property type="evidence" value="ECO:0007669"/>
    <property type="project" value="InterPro"/>
</dbReference>
<gene>
    <name evidence="8" type="ORF">GCM10011342_03710</name>
</gene>
<keyword evidence="4 6" id="KW-1133">Transmembrane helix</keyword>
<proteinExistence type="predicted"/>
<feature type="domain" description="ABC-2 type transporter transmembrane" evidence="7">
    <location>
        <begin position="18"/>
        <end position="383"/>
    </location>
</feature>
<evidence type="ECO:0000313" key="8">
    <source>
        <dbReference type="EMBL" id="GGC98047.1"/>
    </source>
</evidence>
<organism evidence="8 9">
    <name type="scientific">Aquisalinus flavus</name>
    <dbReference type="NCBI Taxonomy" id="1526572"/>
    <lineage>
        <taxon>Bacteria</taxon>
        <taxon>Pseudomonadati</taxon>
        <taxon>Pseudomonadota</taxon>
        <taxon>Alphaproteobacteria</taxon>
        <taxon>Parvularculales</taxon>
        <taxon>Parvularculaceae</taxon>
        <taxon>Aquisalinus</taxon>
    </lineage>
</organism>
<feature type="transmembrane region" description="Helical" evidence="6">
    <location>
        <begin position="241"/>
        <end position="269"/>
    </location>
</feature>
<dbReference type="Pfam" id="PF12698">
    <property type="entry name" value="ABC2_membrane_3"/>
    <property type="match status" value="1"/>
</dbReference>
<dbReference type="GO" id="GO:0005886">
    <property type="term" value="C:plasma membrane"/>
    <property type="evidence" value="ECO:0007669"/>
    <property type="project" value="UniProtKB-SubCell"/>
</dbReference>
<feature type="transmembrane region" description="Helical" evidence="6">
    <location>
        <begin position="275"/>
        <end position="302"/>
    </location>
</feature>
<evidence type="ECO:0000256" key="1">
    <source>
        <dbReference type="ARBA" id="ARBA00004651"/>
    </source>
</evidence>
<feature type="transmembrane region" description="Helical" evidence="6">
    <location>
        <begin position="199"/>
        <end position="221"/>
    </location>
</feature>
<keyword evidence="5 6" id="KW-0472">Membrane</keyword>
<protein>
    <submittedName>
        <fullName evidence="8">ABC transporter permease</fullName>
    </submittedName>
</protein>
<feature type="transmembrane region" description="Helical" evidence="6">
    <location>
        <begin position="20"/>
        <end position="39"/>
    </location>
</feature>
<name>A0A8J2Y323_9PROT</name>
<dbReference type="RefSeq" id="WP_188159593.1">
    <property type="nucleotide sequence ID" value="NZ_BMGH01000001.1"/>
</dbReference>
<sequence>MRLAVIRTLFLNLLRDRSALAMAFILPPIFFAVFASIFANTTSGDLTVKTAIAVPDTQMGRYFASGMERIDRLDIVLTATTEDPVRRAVRLGEADAGLIVRVGEDDRLEFEIVSDPSRRIAERMLESAVTEMAGRNAPQARLQEAISFLQEEVITFTPDQQRAIGEQLSELDPADIDLDSTAPQVTITPVAGAVSSASYYAIAVAMLFLFLSSLQGALTLIESRESGIFDRLAVSPGGPAVVVDGSFAFLTLQGLAQGAIIFALGWLAFDVPVLNYLWVIFVIVLCAALAAAGITLAIVALCQTRRQAHSIGTILILLMAALGGSMAPRILMPETFQTIGALTPNAWGIEAFSGVVIRGGDVTTILPWCVALALTGIAGMLIARLAVNRY</sequence>
<comment type="subcellular location">
    <subcellularLocation>
        <location evidence="1">Cell membrane</location>
        <topology evidence="1">Multi-pass membrane protein</topology>
    </subcellularLocation>
</comment>
<evidence type="ECO:0000256" key="6">
    <source>
        <dbReference type="SAM" id="Phobius"/>
    </source>
</evidence>
<reference evidence="8" key="1">
    <citation type="journal article" date="2014" name="Int. J. Syst. Evol. Microbiol.">
        <title>Complete genome sequence of Corynebacterium casei LMG S-19264T (=DSM 44701T), isolated from a smear-ripened cheese.</title>
        <authorList>
            <consortium name="US DOE Joint Genome Institute (JGI-PGF)"/>
            <person name="Walter F."/>
            <person name="Albersmeier A."/>
            <person name="Kalinowski J."/>
            <person name="Ruckert C."/>
        </authorList>
    </citation>
    <scope>NUCLEOTIDE SEQUENCE</scope>
    <source>
        <strain evidence="8">CGMCC 1.12921</strain>
    </source>
</reference>
<feature type="transmembrane region" description="Helical" evidence="6">
    <location>
        <begin position="365"/>
        <end position="387"/>
    </location>
</feature>
<comment type="caution">
    <text evidence="8">The sequence shown here is derived from an EMBL/GenBank/DDBJ whole genome shotgun (WGS) entry which is preliminary data.</text>
</comment>
<evidence type="ECO:0000256" key="2">
    <source>
        <dbReference type="ARBA" id="ARBA00022475"/>
    </source>
</evidence>
<dbReference type="InterPro" id="IPR013525">
    <property type="entry name" value="ABC2_TM"/>
</dbReference>
<dbReference type="PANTHER" id="PTHR30294">
    <property type="entry name" value="MEMBRANE COMPONENT OF ABC TRANSPORTER YHHJ-RELATED"/>
    <property type="match status" value="1"/>
</dbReference>
<evidence type="ECO:0000256" key="5">
    <source>
        <dbReference type="ARBA" id="ARBA00023136"/>
    </source>
</evidence>
<evidence type="ECO:0000256" key="4">
    <source>
        <dbReference type="ARBA" id="ARBA00022989"/>
    </source>
</evidence>
<dbReference type="AlphaFoldDB" id="A0A8J2Y323"/>
<evidence type="ECO:0000313" key="9">
    <source>
        <dbReference type="Proteomes" id="UP000613582"/>
    </source>
</evidence>
<reference evidence="8" key="2">
    <citation type="submission" date="2020-09" db="EMBL/GenBank/DDBJ databases">
        <authorList>
            <person name="Sun Q."/>
            <person name="Zhou Y."/>
        </authorList>
    </citation>
    <scope>NUCLEOTIDE SEQUENCE</scope>
    <source>
        <strain evidence="8">CGMCC 1.12921</strain>
    </source>
</reference>
<keyword evidence="3 6" id="KW-0812">Transmembrane</keyword>
<dbReference type="PANTHER" id="PTHR30294:SF38">
    <property type="entry name" value="TRANSPORT PERMEASE PROTEIN"/>
    <property type="match status" value="1"/>
</dbReference>